<evidence type="ECO:0000313" key="1">
    <source>
        <dbReference type="EMBL" id="KIK72269.1"/>
    </source>
</evidence>
<evidence type="ECO:0000313" key="2">
    <source>
        <dbReference type="Proteomes" id="UP000054538"/>
    </source>
</evidence>
<feature type="non-terminal residue" evidence="1">
    <location>
        <position position="1"/>
    </location>
</feature>
<reference evidence="2" key="2">
    <citation type="submission" date="2015-01" db="EMBL/GenBank/DDBJ databases">
        <title>Evolutionary Origins and Diversification of the Mycorrhizal Mutualists.</title>
        <authorList>
            <consortium name="DOE Joint Genome Institute"/>
            <consortium name="Mycorrhizal Genomics Consortium"/>
            <person name="Kohler A."/>
            <person name="Kuo A."/>
            <person name="Nagy L.G."/>
            <person name="Floudas D."/>
            <person name="Copeland A."/>
            <person name="Barry K.W."/>
            <person name="Cichocki N."/>
            <person name="Veneault-Fourrey C."/>
            <person name="LaButti K."/>
            <person name="Lindquist E.A."/>
            <person name="Lipzen A."/>
            <person name="Lundell T."/>
            <person name="Morin E."/>
            <person name="Murat C."/>
            <person name="Riley R."/>
            <person name="Ohm R."/>
            <person name="Sun H."/>
            <person name="Tunlid A."/>
            <person name="Henrissat B."/>
            <person name="Grigoriev I.V."/>
            <person name="Hibbett D.S."/>
            <person name="Martin F."/>
        </authorList>
    </citation>
    <scope>NUCLEOTIDE SEQUENCE [LARGE SCALE GENOMIC DNA]</scope>
    <source>
        <strain evidence="2">Ve08.2h10</strain>
    </source>
</reference>
<reference evidence="1 2" key="1">
    <citation type="submission" date="2014-04" db="EMBL/GenBank/DDBJ databases">
        <authorList>
            <consortium name="DOE Joint Genome Institute"/>
            <person name="Kuo A."/>
            <person name="Kohler A."/>
            <person name="Jargeat P."/>
            <person name="Nagy L.G."/>
            <person name="Floudas D."/>
            <person name="Copeland A."/>
            <person name="Barry K.W."/>
            <person name="Cichocki N."/>
            <person name="Veneault-Fourrey C."/>
            <person name="LaButti K."/>
            <person name="Lindquist E.A."/>
            <person name="Lipzen A."/>
            <person name="Lundell T."/>
            <person name="Morin E."/>
            <person name="Murat C."/>
            <person name="Sun H."/>
            <person name="Tunlid A."/>
            <person name="Henrissat B."/>
            <person name="Grigoriev I.V."/>
            <person name="Hibbett D.S."/>
            <person name="Martin F."/>
            <person name="Nordberg H.P."/>
            <person name="Cantor M.N."/>
            <person name="Hua S.X."/>
        </authorList>
    </citation>
    <scope>NUCLEOTIDE SEQUENCE [LARGE SCALE GENOMIC DNA]</scope>
    <source>
        <strain evidence="1 2">Ve08.2h10</strain>
    </source>
</reference>
<keyword evidence="2" id="KW-1185">Reference proteome</keyword>
<dbReference type="HOGENOM" id="CLU_2948197_0_0_1"/>
<dbReference type="InParanoid" id="A0A0D0CXX3"/>
<sequence>QYHPNSAYIYGKAMNTLEHLSAEATQHDQAIGQACQKNIYYLFTDRGEWELGKFLCENLN</sequence>
<accession>A0A0D0CXX3</accession>
<gene>
    <name evidence="1" type="ORF">PAXRUDRAFT_181002</name>
</gene>
<dbReference type="OrthoDB" id="2683853at2759"/>
<dbReference type="Proteomes" id="UP000054538">
    <property type="component" value="Unassembled WGS sequence"/>
</dbReference>
<proteinExistence type="predicted"/>
<name>A0A0D0CXX3_9AGAM</name>
<protein>
    <submittedName>
        <fullName evidence="1">Uncharacterized protein</fullName>
    </submittedName>
</protein>
<dbReference type="EMBL" id="KN831027">
    <property type="protein sequence ID" value="KIK72269.1"/>
    <property type="molecule type" value="Genomic_DNA"/>
</dbReference>
<dbReference type="AlphaFoldDB" id="A0A0D0CXX3"/>
<organism evidence="1 2">
    <name type="scientific">Paxillus rubicundulus Ve08.2h10</name>
    <dbReference type="NCBI Taxonomy" id="930991"/>
    <lineage>
        <taxon>Eukaryota</taxon>
        <taxon>Fungi</taxon>
        <taxon>Dikarya</taxon>
        <taxon>Basidiomycota</taxon>
        <taxon>Agaricomycotina</taxon>
        <taxon>Agaricomycetes</taxon>
        <taxon>Agaricomycetidae</taxon>
        <taxon>Boletales</taxon>
        <taxon>Paxilineae</taxon>
        <taxon>Paxillaceae</taxon>
        <taxon>Paxillus</taxon>
    </lineage>
</organism>